<feature type="domain" description="N-acetyltransferase" evidence="1">
    <location>
        <begin position="13"/>
        <end position="179"/>
    </location>
</feature>
<dbReference type="Gene3D" id="3.40.630.30">
    <property type="match status" value="1"/>
</dbReference>
<dbReference type="CDD" id="cd04301">
    <property type="entry name" value="NAT_SF"/>
    <property type="match status" value="1"/>
</dbReference>
<dbReference type="EMBL" id="BMOD01000004">
    <property type="protein sequence ID" value="GGJ30238.1"/>
    <property type="molecule type" value="Genomic_DNA"/>
</dbReference>
<name>A0ABQ2CXA2_9DEIO</name>
<sequence length="189" mass="21817">MPPSFPELSTERLHLRAFEMNDLPTLYQIHADPEVVRYLYWDTRTLEETEAALRRKLEQSSWEEGKSLAWAVIAKDTGVLLGEVVLICHSEKHQQAEIGYVFGTASQGKGYAREAVKAVLEYAFQQLPIHRVYARTDARNHGSRNLLERLGLRQEAHFVHSEIFKGQWGDEVHYAVLEEEWQQKQDPAS</sequence>
<gene>
    <name evidence="2" type="ORF">GCM10008938_15320</name>
</gene>
<dbReference type="PANTHER" id="PTHR43792:SF1">
    <property type="entry name" value="N-ACETYLTRANSFERASE DOMAIN-CONTAINING PROTEIN"/>
    <property type="match status" value="1"/>
</dbReference>
<dbReference type="InterPro" id="IPR016181">
    <property type="entry name" value="Acyl_CoA_acyltransferase"/>
</dbReference>
<dbReference type="SUPFAM" id="SSF55729">
    <property type="entry name" value="Acyl-CoA N-acyltransferases (Nat)"/>
    <property type="match status" value="1"/>
</dbReference>
<reference evidence="3" key="1">
    <citation type="journal article" date="2019" name="Int. J. Syst. Evol. Microbiol.">
        <title>The Global Catalogue of Microorganisms (GCM) 10K type strain sequencing project: providing services to taxonomists for standard genome sequencing and annotation.</title>
        <authorList>
            <consortium name="The Broad Institute Genomics Platform"/>
            <consortium name="The Broad Institute Genome Sequencing Center for Infectious Disease"/>
            <person name="Wu L."/>
            <person name="Ma J."/>
        </authorList>
    </citation>
    <scope>NUCLEOTIDE SEQUENCE [LARGE SCALE GENOMIC DNA]</scope>
    <source>
        <strain evidence="3">JCM 14370</strain>
    </source>
</reference>
<dbReference type="RefSeq" id="WP_189002011.1">
    <property type="nucleotide sequence ID" value="NZ_BMOD01000004.1"/>
</dbReference>
<dbReference type="Pfam" id="PF13302">
    <property type="entry name" value="Acetyltransf_3"/>
    <property type="match status" value="1"/>
</dbReference>
<accession>A0ABQ2CXA2</accession>
<dbReference type="Proteomes" id="UP000632222">
    <property type="component" value="Unassembled WGS sequence"/>
</dbReference>
<dbReference type="PROSITE" id="PS51186">
    <property type="entry name" value="GNAT"/>
    <property type="match status" value="1"/>
</dbReference>
<evidence type="ECO:0000259" key="1">
    <source>
        <dbReference type="PROSITE" id="PS51186"/>
    </source>
</evidence>
<evidence type="ECO:0000313" key="3">
    <source>
        <dbReference type="Proteomes" id="UP000632222"/>
    </source>
</evidence>
<keyword evidence="3" id="KW-1185">Reference proteome</keyword>
<protein>
    <submittedName>
        <fullName evidence="2">N-acetyltransferase</fullName>
    </submittedName>
</protein>
<comment type="caution">
    <text evidence="2">The sequence shown here is derived from an EMBL/GenBank/DDBJ whole genome shotgun (WGS) entry which is preliminary data.</text>
</comment>
<organism evidence="2 3">
    <name type="scientific">Deinococcus roseus</name>
    <dbReference type="NCBI Taxonomy" id="392414"/>
    <lineage>
        <taxon>Bacteria</taxon>
        <taxon>Thermotogati</taxon>
        <taxon>Deinococcota</taxon>
        <taxon>Deinococci</taxon>
        <taxon>Deinococcales</taxon>
        <taxon>Deinococcaceae</taxon>
        <taxon>Deinococcus</taxon>
    </lineage>
</organism>
<dbReference type="InterPro" id="IPR000182">
    <property type="entry name" value="GNAT_dom"/>
</dbReference>
<evidence type="ECO:0000313" key="2">
    <source>
        <dbReference type="EMBL" id="GGJ30238.1"/>
    </source>
</evidence>
<proteinExistence type="predicted"/>
<dbReference type="InterPro" id="IPR051531">
    <property type="entry name" value="N-acetyltransferase"/>
</dbReference>
<dbReference type="PANTHER" id="PTHR43792">
    <property type="entry name" value="GNAT FAMILY, PUTATIVE (AFU_ORTHOLOGUE AFUA_3G00765)-RELATED-RELATED"/>
    <property type="match status" value="1"/>
</dbReference>